<evidence type="ECO:0000313" key="3">
    <source>
        <dbReference type="EMBL" id="EJF45324.1"/>
    </source>
</evidence>
<dbReference type="Proteomes" id="UP000002941">
    <property type="component" value="Unassembled WGS sequence"/>
</dbReference>
<organism evidence="3 4">
    <name type="scientific">Actinomyces massiliensis F0489</name>
    <dbReference type="NCBI Taxonomy" id="1125718"/>
    <lineage>
        <taxon>Bacteria</taxon>
        <taxon>Bacillati</taxon>
        <taxon>Actinomycetota</taxon>
        <taxon>Actinomycetes</taxon>
        <taxon>Actinomycetales</taxon>
        <taxon>Actinomycetaceae</taxon>
        <taxon>Actinomyces</taxon>
    </lineage>
</organism>
<dbReference type="Pfam" id="PF04993">
    <property type="entry name" value="TfoX_N"/>
    <property type="match status" value="1"/>
</dbReference>
<accession>J0NE78</accession>
<evidence type="ECO:0000313" key="4">
    <source>
        <dbReference type="Proteomes" id="UP000002941"/>
    </source>
</evidence>
<gene>
    <name evidence="3" type="ORF">HMPREF1318_0930</name>
</gene>
<feature type="region of interest" description="Disordered" evidence="1">
    <location>
        <begin position="67"/>
        <end position="94"/>
    </location>
</feature>
<protein>
    <recommendedName>
        <fullName evidence="2">TfoX N-terminal domain-containing protein</fullName>
    </recommendedName>
</protein>
<reference evidence="3 4" key="1">
    <citation type="submission" date="2012-05" db="EMBL/GenBank/DDBJ databases">
        <authorList>
            <person name="Harkins D.M."/>
            <person name="Madupu R."/>
            <person name="Durkin A.S."/>
            <person name="Torralba M."/>
            <person name="Methe B."/>
            <person name="Sutton G.G."/>
            <person name="Nelson K.E."/>
        </authorList>
    </citation>
    <scope>NUCLEOTIDE SEQUENCE [LARGE SCALE GENOMIC DNA]</scope>
    <source>
        <strain evidence="3 4">F0489</strain>
    </source>
</reference>
<dbReference type="OrthoDB" id="214902at2"/>
<comment type="caution">
    <text evidence="3">The sequence shown here is derived from an EMBL/GenBank/DDBJ whole genome shotgun (WGS) entry which is preliminary data.</text>
</comment>
<dbReference type="InterPro" id="IPR007076">
    <property type="entry name" value="TfoX_N"/>
</dbReference>
<proteinExistence type="predicted"/>
<evidence type="ECO:0000259" key="2">
    <source>
        <dbReference type="Pfam" id="PF04993"/>
    </source>
</evidence>
<dbReference type="EMBL" id="AKFT01000098">
    <property type="protein sequence ID" value="EJF45324.1"/>
    <property type="molecule type" value="Genomic_DNA"/>
</dbReference>
<feature type="domain" description="TfoX N-terminal" evidence="2">
    <location>
        <begin position="38"/>
        <end position="117"/>
    </location>
</feature>
<dbReference type="eggNOG" id="COG3070">
    <property type="taxonomic scope" value="Bacteria"/>
</dbReference>
<dbReference type="RefSeq" id="WP_008731230.1">
    <property type="nucleotide sequence ID" value="NZ_AKFT01000098.1"/>
</dbReference>
<dbReference type="PATRIC" id="fig|1125718.3.peg.1260"/>
<name>J0NE78_9ACTO</name>
<keyword evidence="4" id="KW-1185">Reference proteome</keyword>
<evidence type="ECO:0000256" key="1">
    <source>
        <dbReference type="SAM" id="MobiDB-lite"/>
    </source>
</evidence>
<dbReference type="Gene3D" id="3.30.1460.30">
    <property type="entry name" value="YgaC/TfoX-N like chaperone"/>
    <property type="match status" value="1"/>
</dbReference>
<dbReference type="SUPFAM" id="SSF159894">
    <property type="entry name" value="YgaC/TfoX-N like"/>
    <property type="match status" value="1"/>
</dbReference>
<sequence length="127" mass="13991">MSGPTGAVREQQGKQEQEALLTRLRELLHDEPISREIAMFGARAIMVRDKMLCCARKDGNLLAHIDPADDAEMSRQPGASPAEMGPGREMGPGWLNVAADSIADDDRLRFWLDACLAFNRAKTQPQS</sequence>
<dbReference type="AlphaFoldDB" id="J0NE78"/>